<dbReference type="Gramene" id="TraesLDM4B03G02235290.1">
    <property type="protein sequence ID" value="TraesLDM4B03G02235290.1.CDS1"/>
    <property type="gene ID" value="TraesLDM4B03G02235290"/>
</dbReference>
<feature type="domain" description="Plant antimicrobial peptide" evidence="2">
    <location>
        <begin position="55"/>
        <end position="85"/>
    </location>
</feature>
<feature type="domain" description="Plant antimicrobial peptide" evidence="2">
    <location>
        <begin position="147"/>
        <end position="177"/>
    </location>
</feature>
<dbReference type="Gramene" id="TraesJAG4B03G02235040.1">
    <property type="protein sequence ID" value="TraesJAG4B03G02235040.1.CDS1"/>
    <property type="gene ID" value="TraesJAG4B03G02235040"/>
</dbReference>
<feature type="signal peptide" evidence="1">
    <location>
        <begin position="1"/>
        <end position="28"/>
    </location>
</feature>
<dbReference type="EnsemblPlants" id="TraesCS4B02G036200.1">
    <property type="protein sequence ID" value="TraesCS4B02G036200.1.cds1"/>
    <property type="gene ID" value="TraesCS4B02G036200"/>
</dbReference>
<dbReference type="Gramene" id="TraesRN4B0100081700.1">
    <property type="protein sequence ID" value="TraesRN4B0100081700.1"/>
    <property type="gene ID" value="TraesRN4B0100081700"/>
</dbReference>
<dbReference type="RefSeq" id="XP_044372270.1">
    <property type="nucleotide sequence ID" value="XM_044516335.1"/>
</dbReference>
<reference evidence="3" key="1">
    <citation type="submission" date="2018-08" db="EMBL/GenBank/DDBJ databases">
        <authorList>
            <person name="Rossello M."/>
        </authorList>
    </citation>
    <scope>NUCLEOTIDE SEQUENCE [LARGE SCALE GENOMIC DNA]</scope>
    <source>
        <strain evidence="3">cv. Chinese Spring</strain>
    </source>
</reference>
<evidence type="ECO:0000313" key="3">
    <source>
        <dbReference type="EnsemblPlants" id="TraesCS4B02G036200.1.cds1"/>
    </source>
</evidence>
<evidence type="ECO:0000259" key="2">
    <source>
        <dbReference type="SMART" id="SM01357"/>
    </source>
</evidence>
<keyword evidence="4" id="KW-1185">Reference proteome</keyword>
<dbReference type="SMART" id="SM01357">
    <property type="entry name" value="Antimicrobial21"/>
    <property type="match status" value="3"/>
</dbReference>
<evidence type="ECO:0000313" key="4">
    <source>
        <dbReference type="Proteomes" id="UP000019116"/>
    </source>
</evidence>
<dbReference type="OrthoDB" id="696938at2759"/>
<feature type="chain" id="PRO_5044584374" description="Plant antimicrobial peptide domain-containing protein" evidence="1">
    <location>
        <begin position="29"/>
        <end position="199"/>
    </location>
</feature>
<organism evidence="3">
    <name type="scientific">Triticum aestivum</name>
    <name type="common">Wheat</name>
    <dbReference type="NCBI Taxonomy" id="4565"/>
    <lineage>
        <taxon>Eukaryota</taxon>
        <taxon>Viridiplantae</taxon>
        <taxon>Streptophyta</taxon>
        <taxon>Embryophyta</taxon>
        <taxon>Tracheophyta</taxon>
        <taxon>Spermatophyta</taxon>
        <taxon>Magnoliopsida</taxon>
        <taxon>Liliopsida</taxon>
        <taxon>Poales</taxon>
        <taxon>Poaceae</taxon>
        <taxon>BOP clade</taxon>
        <taxon>Pooideae</taxon>
        <taxon>Triticodae</taxon>
        <taxon>Triticeae</taxon>
        <taxon>Triticinae</taxon>
        <taxon>Triticum</taxon>
    </lineage>
</organism>
<dbReference type="AlphaFoldDB" id="A0A341U7I0"/>
<dbReference type="Gramene" id="TraesSYM4B03G02261720.1">
    <property type="protein sequence ID" value="TraesSYM4B03G02261720.1.CDS1"/>
    <property type="gene ID" value="TraesSYM4B03G02261720"/>
</dbReference>
<dbReference type="EnsemblPlants" id="TraesCS4B02G035900.1">
    <property type="protein sequence ID" value="TraesCS4B02G035900.1.cds1"/>
    <property type="gene ID" value="TraesCS4B02G035900"/>
</dbReference>
<dbReference type="Gramene" id="TraesJAG4B03G02234940.1">
    <property type="protein sequence ID" value="TraesJAG4B03G02234940.1.CDS1"/>
    <property type="gene ID" value="TraesJAG4B03G02234940"/>
</dbReference>
<evidence type="ECO:0000256" key="1">
    <source>
        <dbReference type="SAM" id="SignalP"/>
    </source>
</evidence>
<dbReference type="GeneID" id="123094295"/>
<keyword evidence="1" id="KW-0732">Signal</keyword>
<sequence>MGFIHKGGVWWFLLLAGVLLAAAAAAGAEQDDGAVATAVPEVEEADEARLRVDDPEENDSCDLKCQHHQVPARKKQCVDECHSREHHHPSRASCENKCSHWQDPTRKDQCVQQCMRRGLSLAVGGGNDVDEHRHAQEEEVAGRPCDRECQLSCQRKCQGWKDRTKHQQCVRQCVRGSNIVDDEHLRGWEAVAGAIIEAV</sequence>
<protein>
    <recommendedName>
        <fullName evidence="2">Plant antimicrobial peptide domain-containing protein</fullName>
    </recommendedName>
</protein>
<dbReference type="Proteomes" id="UP000019116">
    <property type="component" value="Chromosome 4B"/>
</dbReference>
<name>A0A341U7I0_WHEAT</name>
<gene>
    <name evidence="3" type="primary">LOC123094295</name>
</gene>
<dbReference type="GO" id="GO:0050832">
    <property type="term" value="P:defense response to fungus"/>
    <property type="evidence" value="ECO:0007669"/>
    <property type="project" value="InterPro"/>
</dbReference>
<reference evidence="3" key="2">
    <citation type="submission" date="2018-10" db="UniProtKB">
        <authorList>
            <consortium name="EnsemblPlants"/>
        </authorList>
    </citation>
    <scope>IDENTIFICATION</scope>
</reference>
<dbReference type="Gramene" id="TraesCS4B02G035900.1">
    <property type="protein sequence ID" value="TraesCS4B02G035900.1.cds1"/>
    <property type="gene ID" value="TraesCS4B02G035900"/>
</dbReference>
<accession>A0A341U7I0</accession>
<dbReference type="SMR" id="A0A341U7I0"/>
<dbReference type="Gramene" id="TraesJUL4B03G02256210.1">
    <property type="protein sequence ID" value="TraesJUL4B03G02256210.1.CDS1"/>
    <property type="gene ID" value="TraesJUL4B03G02256210"/>
</dbReference>
<proteinExistence type="predicted"/>
<dbReference type="Gramene" id="TraesCS4B02G036200.1">
    <property type="protein sequence ID" value="TraesCS4B02G036200.1.cds1"/>
    <property type="gene ID" value="TraesCS4B02G036200"/>
</dbReference>
<dbReference type="Gramene" id="TraesSTA4B03G02230390.1">
    <property type="protein sequence ID" value="TraesSTA4B03G02230390.1.CDS1"/>
    <property type="gene ID" value="TraesSTA4B03G02230390"/>
</dbReference>
<dbReference type="Gramene" id="TraesNOR4B03G02252420.1">
    <property type="protein sequence ID" value="TraesNOR4B03G02252420.1.CDS1"/>
    <property type="gene ID" value="TraesNOR4B03G02252420"/>
</dbReference>
<dbReference type="InterPro" id="IPR029227">
    <property type="entry name" value="Plant_Antimicrobial"/>
</dbReference>
<dbReference type="Gramene" id="TraesLDM4B03G02235400.1">
    <property type="protein sequence ID" value="TraesLDM4B03G02235400.1.CDS1"/>
    <property type="gene ID" value="TraesLDM4B03G02235400"/>
</dbReference>
<dbReference type="Pfam" id="PF14861">
    <property type="entry name" value="Antimicrobial21"/>
    <property type="match status" value="2"/>
</dbReference>
<dbReference type="Gramene" id="TraesCS4B03G0079200.1">
    <property type="protein sequence ID" value="TraesCS4B03G0079200.1.CDS1"/>
    <property type="gene ID" value="TraesCS4B03G0079200"/>
</dbReference>
<dbReference type="Gramene" id="TraesSYM4B03G02261650.1">
    <property type="protein sequence ID" value="TraesSYM4B03G02261650.1.CDS1"/>
    <property type="gene ID" value="TraesSYM4B03G02261650"/>
</dbReference>
<dbReference type="Gramene" id="TraesJUL4B03G02256130.1">
    <property type="protein sequence ID" value="TraesJUL4B03G02256130.1.CDS1"/>
    <property type="gene ID" value="TraesJUL4B03G02256130"/>
</dbReference>
<dbReference type="Gramene" id="TraesCS4B03G0079800.1">
    <property type="protein sequence ID" value="TraesCS4B03G0079800.1.CDS1"/>
    <property type="gene ID" value="TraesCS4B03G0079800"/>
</dbReference>
<dbReference type="Gramene" id="TraesPARA_EIv1.0_1314740.1">
    <property type="protein sequence ID" value="TraesPARA_EIv1.0_1314740.1.CDS1"/>
    <property type="gene ID" value="TraesPARA_EIv1.0_1314740"/>
</dbReference>
<feature type="domain" description="Plant antimicrobial peptide" evidence="2">
    <location>
        <begin position="88"/>
        <end position="118"/>
    </location>
</feature>
<dbReference type="Gramene" id="TraesMAC4B03G02234820.1">
    <property type="protein sequence ID" value="TraesMAC4B03G02234820.1.CDS1"/>
    <property type="gene ID" value="TraesMAC4B03G02234820"/>
</dbReference>